<evidence type="ECO:0000256" key="6">
    <source>
        <dbReference type="ARBA" id="ARBA00022692"/>
    </source>
</evidence>
<evidence type="ECO:0000256" key="8">
    <source>
        <dbReference type="ARBA" id="ARBA00022824"/>
    </source>
</evidence>
<evidence type="ECO:0000256" key="7">
    <source>
        <dbReference type="ARBA" id="ARBA00022729"/>
    </source>
</evidence>
<gene>
    <name evidence="12" type="primary">AUGUSTUS-3.0.2_34464</name>
    <name evidence="12" type="ORF">TcasGA2_TC034464</name>
</gene>
<comment type="function">
    <text evidence="1 11">Subunit of the oligosaccharyl transferase (OST) complex that catalyzes the initial transfer of a defined glycan (Glc(3)Man(9)GlcNAc(2) in eukaryotes) from the lipid carrier dolichol-pyrophosphate to an asparagine residue within an Asn-X-Ser/Thr consensus motif in nascent polypeptide chains, the first step in protein N-glycosylation. N-glycosylation occurs cotranslationally and the complex associates with the Sec61 complex at the channel-forming translocon complex that mediates protein translocation across the endoplasmic reticulum (ER). All subunits are required for a maximal enzyme activity.</text>
</comment>
<keyword evidence="8 11" id="KW-0256">Endoplasmic reticulum</keyword>
<dbReference type="GO" id="GO:0018279">
    <property type="term" value="P:protein N-linked glycosylation via asparagine"/>
    <property type="evidence" value="ECO:0000318"/>
    <property type="project" value="GO_Central"/>
</dbReference>
<comment type="subunit">
    <text evidence="11">Component of the oligosaccharyltransferase (OST) complex.</text>
</comment>
<keyword evidence="9 11" id="KW-1133">Transmembrane helix</keyword>
<evidence type="ECO:0000256" key="4">
    <source>
        <dbReference type="ARBA" id="ARBA00008905"/>
    </source>
</evidence>
<evidence type="ECO:0000256" key="2">
    <source>
        <dbReference type="ARBA" id="ARBA00004115"/>
    </source>
</evidence>
<evidence type="ECO:0000256" key="11">
    <source>
        <dbReference type="RuleBase" id="RU361143"/>
    </source>
</evidence>
<dbReference type="InterPro" id="IPR007676">
    <property type="entry name" value="Ribophorin_I"/>
</dbReference>
<comment type="subcellular location">
    <subcellularLocation>
        <location evidence="2 11">Endoplasmic reticulum membrane</location>
        <topology evidence="2 11">Single-pass type I membrane protein</topology>
    </subcellularLocation>
</comment>
<feature type="transmembrane region" description="Helical" evidence="11">
    <location>
        <begin position="294"/>
        <end position="314"/>
    </location>
</feature>
<evidence type="ECO:0000256" key="3">
    <source>
        <dbReference type="ARBA" id="ARBA00004922"/>
    </source>
</evidence>
<dbReference type="STRING" id="7070.A0A139WBY3"/>
<evidence type="ECO:0000256" key="5">
    <source>
        <dbReference type="ARBA" id="ARBA00017611"/>
    </source>
</evidence>
<dbReference type="AlphaFoldDB" id="A0A139WBY3"/>
<accession>A0A139WBY3</accession>
<keyword evidence="7" id="KW-0732">Signal</keyword>
<dbReference type="UniPathway" id="UPA00378"/>
<dbReference type="InParanoid" id="A0A139WBY3"/>
<dbReference type="PANTHER" id="PTHR21049">
    <property type="entry name" value="RIBOPHORIN I"/>
    <property type="match status" value="1"/>
</dbReference>
<keyword evidence="6 11" id="KW-0812">Transmembrane</keyword>
<reference evidence="12 13" key="2">
    <citation type="journal article" date="2010" name="Nucleic Acids Res.">
        <title>BeetleBase in 2010: revisions to provide comprehensive genomic information for Tribolium castaneum.</title>
        <authorList>
            <person name="Kim H.S."/>
            <person name="Murphy T."/>
            <person name="Xia J."/>
            <person name="Caragea D."/>
            <person name="Park Y."/>
            <person name="Beeman R.W."/>
            <person name="Lorenzen M.D."/>
            <person name="Butcher S."/>
            <person name="Manak J.R."/>
            <person name="Brown S.J."/>
        </authorList>
    </citation>
    <scope>GENOME REANNOTATION</scope>
    <source>
        <strain evidence="12 13">Georgia GA2</strain>
    </source>
</reference>
<evidence type="ECO:0000256" key="9">
    <source>
        <dbReference type="ARBA" id="ARBA00022989"/>
    </source>
</evidence>
<keyword evidence="10 11" id="KW-0472">Membrane</keyword>
<comment type="pathway">
    <text evidence="3 11">Protein modification; protein glycosylation.</text>
</comment>
<organism evidence="12 13">
    <name type="scientific">Tribolium castaneum</name>
    <name type="common">Red flour beetle</name>
    <dbReference type="NCBI Taxonomy" id="7070"/>
    <lineage>
        <taxon>Eukaryota</taxon>
        <taxon>Metazoa</taxon>
        <taxon>Ecdysozoa</taxon>
        <taxon>Arthropoda</taxon>
        <taxon>Hexapoda</taxon>
        <taxon>Insecta</taxon>
        <taxon>Pterygota</taxon>
        <taxon>Neoptera</taxon>
        <taxon>Endopterygota</taxon>
        <taxon>Coleoptera</taxon>
        <taxon>Polyphaga</taxon>
        <taxon>Cucujiformia</taxon>
        <taxon>Tenebrionidae</taxon>
        <taxon>Tenebrionidae incertae sedis</taxon>
        <taxon>Tribolium</taxon>
    </lineage>
</organism>
<dbReference type="PANTHER" id="PTHR21049:SF0">
    <property type="entry name" value="DOLICHYL-DIPHOSPHOOLIGOSACCHARIDE--PROTEIN GLYCOSYLTRANSFERASE SUBUNIT 1"/>
    <property type="match status" value="1"/>
</dbReference>
<protein>
    <recommendedName>
        <fullName evidence="5 11">Dolichyl-diphosphooligosaccharide--protein glycosyltransferase subunit 1</fullName>
    </recommendedName>
</protein>
<reference evidence="12 13" key="1">
    <citation type="journal article" date="2008" name="Nature">
        <title>The genome of the model beetle and pest Tribolium castaneum.</title>
        <authorList>
            <consortium name="Tribolium Genome Sequencing Consortium"/>
            <person name="Richards S."/>
            <person name="Gibbs R.A."/>
            <person name="Weinstock G.M."/>
            <person name="Brown S.J."/>
            <person name="Denell R."/>
            <person name="Beeman R.W."/>
            <person name="Gibbs R."/>
            <person name="Beeman R.W."/>
            <person name="Brown S.J."/>
            <person name="Bucher G."/>
            <person name="Friedrich M."/>
            <person name="Grimmelikhuijzen C.J."/>
            <person name="Klingler M."/>
            <person name="Lorenzen M."/>
            <person name="Richards S."/>
            <person name="Roth S."/>
            <person name="Schroder R."/>
            <person name="Tautz D."/>
            <person name="Zdobnov E.M."/>
            <person name="Muzny D."/>
            <person name="Gibbs R.A."/>
            <person name="Weinstock G.M."/>
            <person name="Attaway T."/>
            <person name="Bell S."/>
            <person name="Buhay C.J."/>
            <person name="Chandrabose M.N."/>
            <person name="Chavez D."/>
            <person name="Clerk-Blankenburg K.P."/>
            <person name="Cree A."/>
            <person name="Dao M."/>
            <person name="Davis C."/>
            <person name="Chacko J."/>
            <person name="Dinh H."/>
            <person name="Dugan-Rocha S."/>
            <person name="Fowler G."/>
            <person name="Garner T.T."/>
            <person name="Garnes J."/>
            <person name="Gnirke A."/>
            <person name="Hawes A."/>
            <person name="Hernandez J."/>
            <person name="Hines S."/>
            <person name="Holder M."/>
            <person name="Hume J."/>
            <person name="Jhangiani S.N."/>
            <person name="Joshi V."/>
            <person name="Khan Z.M."/>
            <person name="Jackson L."/>
            <person name="Kovar C."/>
            <person name="Kowis A."/>
            <person name="Lee S."/>
            <person name="Lewis L.R."/>
            <person name="Margolis J."/>
            <person name="Morgan M."/>
            <person name="Nazareth L.V."/>
            <person name="Nguyen N."/>
            <person name="Okwuonu G."/>
            <person name="Parker D."/>
            <person name="Richards S."/>
            <person name="Ruiz S.J."/>
            <person name="Santibanez J."/>
            <person name="Savard J."/>
            <person name="Scherer S.E."/>
            <person name="Schneider B."/>
            <person name="Sodergren E."/>
            <person name="Tautz D."/>
            <person name="Vattahil S."/>
            <person name="Villasana D."/>
            <person name="White C.S."/>
            <person name="Wright R."/>
            <person name="Park Y."/>
            <person name="Beeman R.W."/>
            <person name="Lord J."/>
            <person name="Oppert B."/>
            <person name="Lorenzen M."/>
            <person name="Brown S."/>
            <person name="Wang L."/>
            <person name="Savard J."/>
            <person name="Tautz D."/>
            <person name="Richards S."/>
            <person name="Weinstock G."/>
            <person name="Gibbs R.A."/>
            <person name="Liu Y."/>
            <person name="Worley K."/>
            <person name="Weinstock G."/>
            <person name="Elsik C.G."/>
            <person name="Reese J.T."/>
            <person name="Elhaik E."/>
            <person name="Landan G."/>
            <person name="Graur D."/>
            <person name="Arensburger P."/>
            <person name="Atkinson P."/>
            <person name="Beeman R.W."/>
            <person name="Beidler J."/>
            <person name="Brown S.J."/>
            <person name="Demuth J.P."/>
            <person name="Drury D.W."/>
            <person name="Du Y.Z."/>
            <person name="Fujiwara H."/>
            <person name="Lorenzen M."/>
            <person name="Maselli V."/>
            <person name="Osanai M."/>
            <person name="Park Y."/>
            <person name="Robertson H.M."/>
            <person name="Tu Z."/>
            <person name="Wang J.J."/>
            <person name="Wang S."/>
            <person name="Richards S."/>
            <person name="Song H."/>
            <person name="Zhang L."/>
            <person name="Sodergren E."/>
            <person name="Werner D."/>
            <person name="Stanke M."/>
            <person name="Morgenstern B."/>
            <person name="Solovyev V."/>
            <person name="Kosarev P."/>
            <person name="Brown G."/>
            <person name="Chen H.C."/>
            <person name="Ermolaeva O."/>
            <person name="Hlavina W."/>
            <person name="Kapustin Y."/>
            <person name="Kiryutin B."/>
            <person name="Kitts P."/>
            <person name="Maglott D."/>
            <person name="Pruitt K."/>
            <person name="Sapojnikov V."/>
            <person name="Souvorov A."/>
            <person name="Mackey A.J."/>
            <person name="Waterhouse R.M."/>
            <person name="Wyder S."/>
            <person name="Zdobnov E.M."/>
            <person name="Zdobnov E.M."/>
            <person name="Wyder S."/>
            <person name="Kriventseva E.V."/>
            <person name="Kadowaki T."/>
            <person name="Bork P."/>
            <person name="Aranda M."/>
            <person name="Bao R."/>
            <person name="Beermann A."/>
            <person name="Berns N."/>
            <person name="Bolognesi R."/>
            <person name="Bonneton F."/>
            <person name="Bopp D."/>
            <person name="Brown S.J."/>
            <person name="Bucher G."/>
            <person name="Butts T."/>
            <person name="Chaumot A."/>
            <person name="Denell R.E."/>
            <person name="Ferrier D.E."/>
            <person name="Friedrich M."/>
            <person name="Gordon C.M."/>
            <person name="Jindra M."/>
            <person name="Klingler M."/>
            <person name="Lan Q."/>
            <person name="Lattorff H.M."/>
            <person name="Laudet V."/>
            <person name="von Levetsow C."/>
            <person name="Liu Z."/>
            <person name="Lutz R."/>
            <person name="Lynch J.A."/>
            <person name="da Fonseca R.N."/>
            <person name="Posnien N."/>
            <person name="Reuter R."/>
            <person name="Roth S."/>
            <person name="Savard J."/>
            <person name="Schinko J.B."/>
            <person name="Schmitt C."/>
            <person name="Schoppmeier M."/>
            <person name="Schroder R."/>
            <person name="Shippy T.D."/>
            <person name="Simonnet F."/>
            <person name="Marques-Souza H."/>
            <person name="Tautz D."/>
            <person name="Tomoyasu Y."/>
            <person name="Trauner J."/>
            <person name="Van der Zee M."/>
            <person name="Vervoort M."/>
            <person name="Wittkopp N."/>
            <person name="Wimmer E.A."/>
            <person name="Yang X."/>
            <person name="Jones A.K."/>
            <person name="Sattelle D.B."/>
            <person name="Ebert P.R."/>
            <person name="Nelson D."/>
            <person name="Scott J.G."/>
            <person name="Beeman R.W."/>
            <person name="Muthukrishnan S."/>
            <person name="Kramer K.J."/>
            <person name="Arakane Y."/>
            <person name="Beeman R.W."/>
            <person name="Zhu Q."/>
            <person name="Hogenkamp D."/>
            <person name="Dixit R."/>
            <person name="Oppert B."/>
            <person name="Jiang H."/>
            <person name="Zou Z."/>
            <person name="Marshall J."/>
            <person name="Elpidina E."/>
            <person name="Vinokurov K."/>
            <person name="Oppert C."/>
            <person name="Zou Z."/>
            <person name="Evans J."/>
            <person name="Lu Z."/>
            <person name="Zhao P."/>
            <person name="Sumathipala N."/>
            <person name="Altincicek B."/>
            <person name="Vilcinskas A."/>
            <person name="Williams M."/>
            <person name="Hultmark D."/>
            <person name="Hetru C."/>
            <person name="Jiang H."/>
            <person name="Grimmelikhuijzen C.J."/>
            <person name="Hauser F."/>
            <person name="Cazzamali G."/>
            <person name="Williamson M."/>
            <person name="Park Y."/>
            <person name="Li B."/>
            <person name="Tanaka Y."/>
            <person name="Predel R."/>
            <person name="Neupert S."/>
            <person name="Schachtner J."/>
            <person name="Verleyen P."/>
            <person name="Raible F."/>
            <person name="Bork P."/>
            <person name="Friedrich M."/>
            <person name="Walden K.K."/>
            <person name="Robertson H.M."/>
            <person name="Angeli S."/>
            <person name="Foret S."/>
            <person name="Bucher G."/>
            <person name="Schuetz S."/>
            <person name="Maleszka R."/>
            <person name="Wimmer E.A."/>
            <person name="Beeman R.W."/>
            <person name="Lorenzen M."/>
            <person name="Tomoyasu Y."/>
            <person name="Miller S.C."/>
            <person name="Grossmann D."/>
            <person name="Bucher G."/>
        </authorList>
    </citation>
    <scope>NUCLEOTIDE SEQUENCE [LARGE SCALE GENOMIC DNA]</scope>
    <source>
        <strain evidence="12 13">Georgia GA2</strain>
    </source>
</reference>
<sequence>MTRTRKFDQDQVVKYDANVRFFSLYGTENFTRRYNLLNNSLLEYTVEPNLVANDHLVYSFTSLGPRERAPLVLVFVNNDPFLIVRSLERTIDVNHFGKITIEDRVTLENNGAALTGPYHFVPQIRGKASTGWLYTHLPASAENVEFFDDLGNCSETRVYNYGTYKTLKFKTRYPLLGGWKTTYNLRYDVPTYEYLFVLGDFFKLQMRAVDYVINDKVVENAVVRVFLPEGSRVDNVALPPQIGLMGEELGCLGSLCVYGRPIVVLNGTDLFDNYVQNLEIEYFLRPLFLLKAPILITAYLEVGFVAVLGALRYFTHL</sequence>
<evidence type="ECO:0000313" key="13">
    <source>
        <dbReference type="Proteomes" id="UP000007266"/>
    </source>
</evidence>
<evidence type="ECO:0000256" key="10">
    <source>
        <dbReference type="ARBA" id="ARBA00023136"/>
    </source>
</evidence>
<evidence type="ECO:0000256" key="1">
    <source>
        <dbReference type="ARBA" id="ARBA00002791"/>
    </source>
</evidence>
<keyword evidence="13" id="KW-1185">Reference proteome</keyword>
<dbReference type="eggNOG" id="KOG2291">
    <property type="taxonomic scope" value="Eukaryota"/>
</dbReference>
<dbReference type="Pfam" id="PF04597">
    <property type="entry name" value="Ribophorin_I"/>
    <property type="match status" value="1"/>
</dbReference>
<evidence type="ECO:0000313" key="12">
    <source>
        <dbReference type="EMBL" id="KYB25413.1"/>
    </source>
</evidence>
<dbReference type="Proteomes" id="UP000007266">
    <property type="component" value="Linkage group 9"/>
</dbReference>
<comment type="similarity">
    <text evidence="4 11">Belongs to the OST1 family.</text>
</comment>
<proteinExistence type="inferred from homology"/>
<name>A0A139WBY3_TRICA</name>
<dbReference type="GO" id="GO:0008250">
    <property type="term" value="C:oligosaccharyltransferase complex"/>
    <property type="evidence" value="ECO:0000318"/>
    <property type="project" value="GO_Central"/>
</dbReference>
<dbReference type="eggNOG" id="KOG4094">
    <property type="taxonomic scope" value="Eukaryota"/>
</dbReference>
<dbReference type="EMBL" id="KQ971372">
    <property type="protein sequence ID" value="KYB25413.1"/>
    <property type="molecule type" value="Genomic_DNA"/>
</dbReference>